<reference evidence="2" key="1">
    <citation type="journal article" date="2017" name="Nature">
        <title>The genome of Chenopodium quinoa.</title>
        <authorList>
            <person name="Jarvis D.E."/>
            <person name="Ho Y.S."/>
            <person name="Lightfoot D.J."/>
            <person name="Schmoeckel S.M."/>
            <person name="Li B."/>
            <person name="Borm T.J.A."/>
            <person name="Ohyanagi H."/>
            <person name="Mineta K."/>
            <person name="Michell C.T."/>
            <person name="Saber N."/>
            <person name="Kharbatia N.M."/>
            <person name="Rupper R.R."/>
            <person name="Sharp A.R."/>
            <person name="Dally N."/>
            <person name="Boughton B.A."/>
            <person name="Woo Y.H."/>
            <person name="Gao G."/>
            <person name="Schijlen E.G.W.M."/>
            <person name="Guo X."/>
            <person name="Momin A.A."/>
            <person name="Negrao S."/>
            <person name="Al-Babili S."/>
            <person name="Gehring C."/>
            <person name="Roessner U."/>
            <person name="Jung C."/>
            <person name="Murphy K."/>
            <person name="Arold S.T."/>
            <person name="Gojobori T."/>
            <person name="van der Linden C.G."/>
            <person name="van Loo E.N."/>
            <person name="Jellen E.N."/>
            <person name="Maughan P.J."/>
            <person name="Tester M."/>
        </authorList>
    </citation>
    <scope>NUCLEOTIDE SEQUENCE [LARGE SCALE GENOMIC DNA]</scope>
    <source>
        <strain evidence="2">cv. PI 614886</strain>
    </source>
</reference>
<feature type="compositionally biased region" description="Low complexity" evidence="1">
    <location>
        <begin position="1"/>
        <end position="20"/>
    </location>
</feature>
<dbReference type="AlphaFoldDB" id="A0A803MQK3"/>
<evidence type="ECO:0000313" key="2">
    <source>
        <dbReference type="EnsemblPlants" id="AUR62033554-RA:cds"/>
    </source>
</evidence>
<accession>A0A803MQK3</accession>
<dbReference type="Gramene" id="AUR62033554-RA">
    <property type="protein sequence ID" value="AUR62033554-RA:cds"/>
    <property type="gene ID" value="AUR62033554"/>
</dbReference>
<feature type="region of interest" description="Disordered" evidence="1">
    <location>
        <begin position="1"/>
        <end position="32"/>
    </location>
</feature>
<proteinExistence type="predicted"/>
<dbReference type="Proteomes" id="UP000596660">
    <property type="component" value="Unplaced"/>
</dbReference>
<sequence length="144" mass="16754">MMAEQTSLEQETQISEESTSFYETEDQEHEDYIPEFELPRGIWEELGMEIHELVEKLVSKLQKTMHIENLLQEKPKDIEDKSAISTWLDKLINLVKHDSKETEDDTLCYTSRGFDNDDAVAKLERFKVKNLAGGSTTVKEEKKK</sequence>
<name>A0A803MQK3_CHEQI</name>
<dbReference type="EnsemblPlants" id="AUR62033554-RA">
    <property type="protein sequence ID" value="AUR62033554-RA:cds"/>
    <property type="gene ID" value="AUR62033554"/>
</dbReference>
<protein>
    <submittedName>
        <fullName evidence="2">Uncharacterized protein</fullName>
    </submittedName>
</protein>
<dbReference type="SMR" id="A0A803MQK3"/>
<reference evidence="2" key="2">
    <citation type="submission" date="2021-03" db="UniProtKB">
        <authorList>
            <consortium name="EnsemblPlants"/>
        </authorList>
    </citation>
    <scope>IDENTIFICATION</scope>
</reference>
<evidence type="ECO:0000256" key="1">
    <source>
        <dbReference type="SAM" id="MobiDB-lite"/>
    </source>
</evidence>
<keyword evidence="3" id="KW-1185">Reference proteome</keyword>
<evidence type="ECO:0000313" key="3">
    <source>
        <dbReference type="Proteomes" id="UP000596660"/>
    </source>
</evidence>
<organism evidence="2 3">
    <name type="scientific">Chenopodium quinoa</name>
    <name type="common">Quinoa</name>
    <dbReference type="NCBI Taxonomy" id="63459"/>
    <lineage>
        <taxon>Eukaryota</taxon>
        <taxon>Viridiplantae</taxon>
        <taxon>Streptophyta</taxon>
        <taxon>Embryophyta</taxon>
        <taxon>Tracheophyta</taxon>
        <taxon>Spermatophyta</taxon>
        <taxon>Magnoliopsida</taxon>
        <taxon>eudicotyledons</taxon>
        <taxon>Gunneridae</taxon>
        <taxon>Pentapetalae</taxon>
        <taxon>Caryophyllales</taxon>
        <taxon>Chenopodiaceae</taxon>
        <taxon>Chenopodioideae</taxon>
        <taxon>Atripliceae</taxon>
        <taxon>Chenopodium</taxon>
    </lineage>
</organism>